<dbReference type="FunFam" id="4.10.400.10:FF:000045">
    <property type="entry name" value="Low-density lipoprotein receptor-related protein 2"/>
    <property type="match status" value="1"/>
</dbReference>
<evidence type="ECO:0000256" key="8">
    <source>
        <dbReference type="ARBA" id="ARBA00023170"/>
    </source>
</evidence>
<dbReference type="GO" id="GO:0043235">
    <property type="term" value="C:receptor complex"/>
    <property type="evidence" value="ECO:0007669"/>
    <property type="project" value="TreeGrafter"/>
</dbReference>
<dbReference type="InterPro" id="IPR051221">
    <property type="entry name" value="LDLR-related"/>
</dbReference>
<evidence type="ECO:0000256" key="7">
    <source>
        <dbReference type="ARBA" id="ARBA00023157"/>
    </source>
</evidence>
<proteinExistence type="predicted"/>
<dbReference type="PROSITE" id="PS50068">
    <property type="entry name" value="LDLRA_2"/>
    <property type="match status" value="3"/>
</dbReference>
<dbReference type="CDD" id="cd00112">
    <property type="entry name" value="LDLa"/>
    <property type="match status" value="3"/>
</dbReference>
<evidence type="ECO:0000256" key="10">
    <source>
        <dbReference type="PROSITE-ProRule" id="PRU00124"/>
    </source>
</evidence>
<evidence type="ECO:0000313" key="12">
    <source>
        <dbReference type="EMBL" id="KAG8174971.1"/>
    </source>
</evidence>
<dbReference type="PRINTS" id="PR00261">
    <property type="entry name" value="LDLRECEPTOR"/>
</dbReference>
<keyword evidence="13" id="KW-1185">Reference proteome</keyword>
<dbReference type="GO" id="GO:0005041">
    <property type="term" value="F:low-density lipoprotein particle receptor activity"/>
    <property type="evidence" value="ECO:0007669"/>
    <property type="project" value="TreeGrafter"/>
</dbReference>
<sequence length="209" mass="23569">MLWWNFSILILILFVQLIAGSKCPENGWIDCGNGKCVAQIWRCDGDNDCGNLKDEENCQRDIKPKPCPGFQCVEDGHCIPETWHCDGEQDCGDNSDELGCDGETLDYPCIGFRCKDRHCIPETWRCDGRMDCPDESDEEGCPIGFQAISLKTNKYEGFLESLGQKTNALPTELLQLFCVFNLNIIGYIVRICRGDTLPFSYAPGSWYIP</sequence>
<comment type="subcellular location">
    <subcellularLocation>
        <location evidence="2">Endomembrane system</location>
    </subcellularLocation>
    <subcellularLocation>
        <location evidence="1">Membrane</location>
        <topology evidence="1">Single-pass membrane protein</topology>
    </subcellularLocation>
</comment>
<dbReference type="SUPFAM" id="SSF57424">
    <property type="entry name" value="LDL receptor-like module"/>
    <property type="match status" value="3"/>
</dbReference>
<evidence type="ECO:0000256" key="4">
    <source>
        <dbReference type="ARBA" id="ARBA00022737"/>
    </source>
</evidence>
<evidence type="ECO:0000256" key="2">
    <source>
        <dbReference type="ARBA" id="ARBA00004308"/>
    </source>
</evidence>
<dbReference type="Proteomes" id="UP000827092">
    <property type="component" value="Unassembled WGS sequence"/>
</dbReference>
<feature type="disulfide bond" evidence="10">
    <location>
        <begin position="85"/>
        <end position="100"/>
    </location>
</feature>
<dbReference type="GO" id="GO:0005886">
    <property type="term" value="C:plasma membrane"/>
    <property type="evidence" value="ECO:0007669"/>
    <property type="project" value="TreeGrafter"/>
</dbReference>
<dbReference type="Pfam" id="PF00057">
    <property type="entry name" value="Ldl_recept_a"/>
    <property type="match status" value="3"/>
</dbReference>
<dbReference type="PROSITE" id="PS01209">
    <property type="entry name" value="LDLRA_1"/>
    <property type="match status" value="3"/>
</dbReference>
<dbReference type="GO" id="GO:0012505">
    <property type="term" value="C:endomembrane system"/>
    <property type="evidence" value="ECO:0007669"/>
    <property type="project" value="UniProtKB-SubCell"/>
</dbReference>
<comment type="caution">
    <text evidence="12">The sequence shown here is derived from an EMBL/GenBank/DDBJ whole genome shotgun (WGS) entry which is preliminary data.</text>
</comment>
<feature type="disulfide bond" evidence="10">
    <location>
        <begin position="31"/>
        <end position="49"/>
    </location>
</feature>
<feature type="chain" id="PRO_5043451033" evidence="11">
    <location>
        <begin position="21"/>
        <end position="209"/>
    </location>
</feature>
<evidence type="ECO:0000256" key="1">
    <source>
        <dbReference type="ARBA" id="ARBA00004167"/>
    </source>
</evidence>
<accession>A0AAV6TTJ2</accession>
<dbReference type="Gene3D" id="4.10.400.10">
    <property type="entry name" value="Low-density Lipoprotein Receptor"/>
    <property type="match status" value="3"/>
</dbReference>
<dbReference type="PANTHER" id="PTHR22722">
    <property type="entry name" value="LOW-DENSITY LIPOPROTEIN RECEPTOR-RELATED PROTEIN 2-RELATED"/>
    <property type="match status" value="1"/>
</dbReference>
<feature type="signal peptide" evidence="11">
    <location>
        <begin position="1"/>
        <end position="20"/>
    </location>
</feature>
<gene>
    <name evidence="12" type="ORF">JTE90_021969</name>
</gene>
<dbReference type="SMART" id="SM00192">
    <property type="entry name" value="LDLa"/>
    <property type="match status" value="3"/>
</dbReference>
<feature type="disulfide bond" evidence="10">
    <location>
        <begin position="126"/>
        <end position="141"/>
    </location>
</feature>
<name>A0AAV6TTJ2_9ARAC</name>
<evidence type="ECO:0000256" key="6">
    <source>
        <dbReference type="ARBA" id="ARBA00023136"/>
    </source>
</evidence>
<keyword evidence="3" id="KW-0812">Transmembrane</keyword>
<evidence type="ECO:0000256" key="3">
    <source>
        <dbReference type="ARBA" id="ARBA00022692"/>
    </source>
</evidence>
<evidence type="ECO:0000313" key="13">
    <source>
        <dbReference type="Proteomes" id="UP000827092"/>
    </source>
</evidence>
<dbReference type="InterPro" id="IPR036055">
    <property type="entry name" value="LDL_receptor-like_sf"/>
</dbReference>
<dbReference type="AlphaFoldDB" id="A0AAV6TTJ2"/>
<dbReference type="InterPro" id="IPR023415">
    <property type="entry name" value="LDLR_class-A_CS"/>
</dbReference>
<keyword evidence="7 10" id="KW-1015">Disulfide bond</keyword>
<keyword evidence="4" id="KW-0677">Repeat</keyword>
<reference evidence="12 13" key="1">
    <citation type="journal article" date="2022" name="Nat. Ecol. Evol.">
        <title>A masculinizing supergene underlies an exaggerated male reproductive morph in a spider.</title>
        <authorList>
            <person name="Hendrickx F."/>
            <person name="De Corte Z."/>
            <person name="Sonet G."/>
            <person name="Van Belleghem S.M."/>
            <person name="Kostlbacher S."/>
            <person name="Vangestel C."/>
        </authorList>
    </citation>
    <scope>NUCLEOTIDE SEQUENCE [LARGE SCALE GENOMIC DNA]</scope>
    <source>
        <strain evidence="12">W744_W776</strain>
    </source>
</reference>
<keyword evidence="11" id="KW-0732">Signal</keyword>
<dbReference type="InterPro" id="IPR002172">
    <property type="entry name" value="LDrepeatLR_classA_rpt"/>
</dbReference>
<keyword evidence="6" id="KW-0472">Membrane</keyword>
<evidence type="ECO:0000256" key="5">
    <source>
        <dbReference type="ARBA" id="ARBA00022989"/>
    </source>
</evidence>
<dbReference type="EMBL" id="JAFNEN010001102">
    <property type="protein sequence ID" value="KAG8174971.1"/>
    <property type="molecule type" value="Genomic_DNA"/>
</dbReference>
<evidence type="ECO:0000256" key="11">
    <source>
        <dbReference type="SAM" id="SignalP"/>
    </source>
</evidence>
<dbReference type="PANTHER" id="PTHR22722:SF5">
    <property type="entry name" value="LOW-DENSITY LIPOPROTEIN RECEPTOR-RELATED PROTEIN 1B"/>
    <property type="match status" value="1"/>
</dbReference>
<protein>
    <submittedName>
        <fullName evidence="12">Uncharacterized protein</fullName>
    </submittedName>
</protein>
<keyword evidence="9" id="KW-0325">Glycoprotein</keyword>
<organism evidence="12 13">
    <name type="scientific">Oedothorax gibbosus</name>
    <dbReference type="NCBI Taxonomy" id="931172"/>
    <lineage>
        <taxon>Eukaryota</taxon>
        <taxon>Metazoa</taxon>
        <taxon>Ecdysozoa</taxon>
        <taxon>Arthropoda</taxon>
        <taxon>Chelicerata</taxon>
        <taxon>Arachnida</taxon>
        <taxon>Araneae</taxon>
        <taxon>Araneomorphae</taxon>
        <taxon>Entelegynae</taxon>
        <taxon>Araneoidea</taxon>
        <taxon>Linyphiidae</taxon>
        <taxon>Erigoninae</taxon>
        <taxon>Oedothorax</taxon>
    </lineage>
</organism>
<keyword evidence="8" id="KW-0675">Receptor</keyword>
<keyword evidence="5" id="KW-1133">Transmembrane helix</keyword>
<evidence type="ECO:0000256" key="9">
    <source>
        <dbReference type="ARBA" id="ARBA00023180"/>
    </source>
</evidence>
<comment type="caution">
    <text evidence="10">Lacks conserved residue(s) required for the propagation of feature annotation.</text>
</comment>
<feature type="disulfide bond" evidence="10">
    <location>
        <begin position="43"/>
        <end position="58"/>
    </location>
</feature>
<feature type="disulfide bond" evidence="10">
    <location>
        <begin position="114"/>
        <end position="132"/>
    </location>
</feature>